<dbReference type="AlphaFoldDB" id="A0A423VBZ0"/>
<protein>
    <submittedName>
        <fullName evidence="1">Uncharacterized protein</fullName>
    </submittedName>
</protein>
<comment type="caution">
    <text evidence="1">The sequence shown here is derived from an EMBL/GenBank/DDBJ whole genome shotgun (WGS) entry which is preliminary data.</text>
</comment>
<evidence type="ECO:0000313" key="1">
    <source>
        <dbReference type="EMBL" id="ROV88383.1"/>
    </source>
</evidence>
<dbReference type="EMBL" id="LKEA01000080">
    <property type="protein sequence ID" value="ROV88383.1"/>
    <property type="molecule type" value="Genomic_DNA"/>
</dbReference>
<reference evidence="1 2" key="1">
    <citation type="submission" date="2015-09" db="EMBL/GenBank/DDBJ databases">
        <title>Host preference determinants of Valsa canker pathogens revealed by comparative genomics.</title>
        <authorList>
            <person name="Yin Z."/>
            <person name="Huang L."/>
        </authorList>
    </citation>
    <scope>NUCLEOTIDE SEQUENCE [LARGE SCALE GENOMIC DNA]</scope>
    <source>
        <strain evidence="1 2">03-1</strain>
    </source>
</reference>
<name>A0A423VBZ0_9PEZI</name>
<dbReference type="Proteomes" id="UP000283895">
    <property type="component" value="Unassembled WGS sequence"/>
</dbReference>
<keyword evidence="2" id="KW-1185">Reference proteome</keyword>
<proteinExistence type="predicted"/>
<gene>
    <name evidence="1" type="ORF">VMCG_10531</name>
</gene>
<evidence type="ECO:0000313" key="2">
    <source>
        <dbReference type="Proteomes" id="UP000283895"/>
    </source>
</evidence>
<organism evidence="1 2">
    <name type="scientific">Cytospora schulzeri</name>
    <dbReference type="NCBI Taxonomy" id="448051"/>
    <lineage>
        <taxon>Eukaryota</taxon>
        <taxon>Fungi</taxon>
        <taxon>Dikarya</taxon>
        <taxon>Ascomycota</taxon>
        <taxon>Pezizomycotina</taxon>
        <taxon>Sordariomycetes</taxon>
        <taxon>Sordariomycetidae</taxon>
        <taxon>Diaporthales</taxon>
        <taxon>Cytosporaceae</taxon>
        <taxon>Cytospora</taxon>
    </lineage>
</organism>
<sequence length="83" mass="8703">MRYILHDVTSKTMPSTLASGWAQSGVRWLLEGVVLYVAISGVQHNGSGVANARTPAVYSPGAAEDDVGGEGVYETHVTAWGKA</sequence>
<accession>A0A423VBZ0</accession>